<keyword evidence="4" id="KW-0436">Ligase</keyword>
<dbReference type="HOGENOM" id="CLU_043773_0_0_2"/>
<keyword evidence="3" id="KW-0597">Phosphoprotein</keyword>
<dbReference type="Pfam" id="PF01729">
    <property type="entry name" value="QRPTase_C"/>
    <property type="match status" value="1"/>
</dbReference>
<evidence type="ECO:0000256" key="1">
    <source>
        <dbReference type="ARBA" id="ARBA00004952"/>
    </source>
</evidence>
<keyword evidence="5" id="KW-0662">Pyridine nucleotide biosynthesis</keyword>
<evidence type="ECO:0000256" key="2">
    <source>
        <dbReference type="ARBA" id="ARBA00013236"/>
    </source>
</evidence>
<protein>
    <recommendedName>
        <fullName evidence="2">nicotinate phosphoribosyltransferase</fullName>
        <ecNumber evidence="2">6.3.4.21</ecNumber>
    </recommendedName>
</protein>
<dbReference type="SUPFAM" id="SSF51690">
    <property type="entry name" value="Nicotinate/Quinolinate PRTase C-terminal domain-like"/>
    <property type="match status" value="1"/>
</dbReference>
<dbReference type="PANTHER" id="PTHR43202:SF1">
    <property type="entry name" value="NICOTINATE PHOSPHORIBOSYLTRANSFERASE"/>
    <property type="match status" value="1"/>
</dbReference>
<dbReference type="InterPro" id="IPR053190">
    <property type="entry name" value="NAPRTase-like"/>
</dbReference>
<name>D9Q2M5_ACIS3</name>
<dbReference type="FunCoup" id="D9Q2M5">
    <property type="interactions" value="135"/>
</dbReference>
<evidence type="ECO:0000313" key="12">
    <source>
        <dbReference type="Proteomes" id="UP000000346"/>
    </source>
</evidence>
<dbReference type="EMBL" id="CP001742">
    <property type="protein sequence ID" value="ADL19563.1"/>
    <property type="molecule type" value="Genomic_DNA"/>
</dbReference>
<dbReference type="GO" id="GO:0004514">
    <property type="term" value="F:nicotinate-nucleotide diphosphorylase (carboxylating) activity"/>
    <property type="evidence" value="ECO:0007669"/>
    <property type="project" value="InterPro"/>
</dbReference>
<dbReference type="AlphaFoldDB" id="D9Q2M5"/>
<comment type="pathway">
    <text evidence="1">Cofactor biosynthesis; NAD(+) biosynthesis; nicotinate D-ribonucleotide from nicotinate: step 1/1.</text>
</comment>
<dbReference type="GeneID" id="9499409"/>
<dbReference type="CDD" id="cd01571">
    <property type="entry name" value="NAPRTase_B"/>
    <property type="match status" value="1"/>
</dbReference>
<dbReference type="InterPro" id="IPR007229">
    <property type="entry name" value="Nic_PRibTrfase-Fam"/>
</dbReference>
<accession>D9Q2M5</accession>
<dbReference type="Proteomes" id="UP000000346">
    <property type="component" value="Chromosome"/>
</dbReference>
<dbReference type="RefSeq" id="WP_013267075.1">
    <property type="nucleotide sequence ID" value="NC_014374.1"/>
</dbReference>
<dbReference type="GO" id="GO:0009435">
    <property type="term" value="P:NAD+ biosynthetic process"/>
    <property type="evidence" value="ECO:0007669"/>
    <property type="project" value="UniProtKB-UniPathway"/>
</dbReference>
<dbReference type="InParanoid" id="D9Q2M5"/>
<feature type="domain" description="Nicotinate phosphoribosyltransferase C-terminal" evidence="10">
    <location>
        <begin position="362"/>
        <end position="399"/>
    </location>
</feature>
<keyword evidence="12" id="KW-1185">Reference proteome</keyword>
<dbReference type="SUPFAM" id="SSF54675">
    <property type="entry name" value="Nicotinate/Quinolinate PRTase N-terminal domain-like"/>
    <property type="match status" value="1"/>
</dbReference>
<evidence type="ECO:0000256" key="5">
    <source>
        <dbReference type="ARBA" id="ARBA00022642"/>
    </source>
</evidence>
<dbReference type="NCBIfam" id="NF006415">
    <property type="entry name" value="PRK08662.1"/>
    <property type="match status" value="1"/>
</dbReference>
<reference evidence="11 12" key="1">
    <citation type="journal article" date="2010" name="Appl. Environ. Microbiol.">
        <title>The genome sequence of the crenarchaeon Acidilobus saccharovorans supports a new order, Acidilobales, and suggests an important ecological role in terrestrial acidic hot springs.</title>
        <authorList>
            <person name="Mardanov A.V."/>
            <person name="Svetlitchnyi V.A."/>
            <person name="Beletsky A.V."/>
            <person name="Prokofeva M.I."/>
            <person name="Bonch-Osmolovskaya E.A."/>
            <person name="Ravin N.V."/>
            <person name="Skryabin K.G."/>
        </authorList>
    </citation>
    <scope>NUCLEOTIDE SEQUENCE [LARGE SCALE GENOMIC DNA]</scope>
    <source>
        <strain evidence="12">DSM 16705 / JCM 18335 / VKM B-2471 / 345-15</strain>
    </source>
</reference>
<organism evidence="11 12">
    <name type="scientific">Acidilobus saccharovorans (strain DSM 16705 / JCM 18335 / VKM B-2471 / 345-15)</name>
    <dbReference type="NCBI Taxonomy" id="666510"/>
    <lineage>
        <taxon>Archaea</taxon>
        <taxon>Thermoproteota</taxon>
        <taxon>Thermoprotei</taxon>
        <taxon>Acidilobales</taxon>
        <taxon>Acidilobaceae</taxon>
        <taxon>Acidilobus</taxon>
    </lineage>
</organism>
<gene>
    <name evidence="11" type="ordered locus">ASAC_1158</name>
</gene>
<dbReference type="InterPro" id="IPR002638">
    <property type="entry name" value="Quinolinate_PRibosylTrfase_C"/>
</dbReference>
<dbReference type="InterPro" id="IPR022412">
    <property type="entry name" value="Quinolinate_PRibosylTrfase_N"/>
</dbReference>
<dbReference type="OrthoDB" id="371831at2157"/>
<sequence>MRGRSVVPREPSIFVATKEEITSGEASDIYFKRTQEVLRFANLSDVKVRMEVHLYSNPPEGDWAVYAGLEEALAILKGKPFTVYSVPEGTVFRRKTPLMLIEAPYEAFAPFEAPVLGVLRFESSIATKSARIRVAAGDKLYLFFGLRALHPAVFPAADRAAFIGGADSVSGILSEKYLGLTPQGTMPHALIITVGDQKKAWQLFAELYGDKINIVALADTFDDERMEALTAAELLKEKLWGVRLDTPSSRRGNMHDIVEEVKWTLRLHGYDNVKVIVSGGLDEQEITGLRDVADGFGVGTSVAMPKSVDLSMDIVEVDRGNGWEPISKRGKMPGAKMVYSCGALKHHVVPWSAEPPTCDDSRRAAPLLVKYLDNGKLVRDLPSLDEIRSYVISQLKELKLLQ</sequence>
<dbReference type="InterPro" id="IPR013785">
    <property type="entry name" value="Aldolase_TIM"/>
</dbReference>
<dbReference type="Pfam" id="PF17956">
    <property type="entry name" value="NAPRTase_C"/>
    <property type="match status" value="1"/>
</dbReference>
<evidence type="ECO:0000259" key="9">
    <source>
        <dbReference type="Pfam" id="PF02749"/>
    </source>
</evidence>
<dbReference type="UniPathway" id="UPA00253">
    <property type="reaction ID" value="UER00457"/>
</dbReference>
<dbReference type="InterPro" id="IPR041619">
    <property type="entry name" value="NAPRTase_C"/>
</dbReference>
<proteinExistence type="predicted"/>
<dbReference type="GO" id="GO:0004516">
    <property type="term" value="F:nicotinate phosphoribosyltransferase activity"/>
    <property type="evidence" value="ECO:0007669"/>
    <property type="project" value="UniProtKB-EC"/>
</dbReference>
<dbReference type="KEGG" id="asc:ASAC_1158"/>
<dbReference type="Gene3D" id="3.90.1170.20">
    <property type="entry name" value="Quinolinate phosphoribosyl transferase, N-terminal domain"/>
    <property type="match status" value="1"/>
</dbReference>
<dbReference type="Pfam" id="PF02749">
    <property type="entry name" value="QRPTase_N"/>
    <property type="match status" value="1"/>
</dbReference>
<feature type="domain" description="Quinolinate phosphoribosyl transferase C-terminal" evidence="8">
    <location>
        <begin position="125"/>
        <end position="313"/>
    </location>
</feature>
<evidence type="ECO:0000259" key="8">
    <source>
        <dbReference type="Pfam" id="PF01729"/>
    </source>
</evidence>
<evidence type="ECO:0000256" key="7">
    <source>
        <dbReference type="ARBA" id="ARBA00048668"/>
    </source>
</evidence>
<dbReference type="EC" id="6.3.4.21" evidence="2"/>
<dbReference type="InterPro" id="IPR037128">
    <property type="entry name" value="Quinolinate_PRibosylTase_N_sf"/>
</dbReference>
<dbReference type="PIRSF" id="PIRSF000484">
    <property type="entry name" value="NAPRT"/>
    <property type="match status" value="1"/>
</dbReference>
<keyword evidence="11" id="KW-0328">Glycosyltransferase</keyword>
<dbReference type="InterPro" id="IPR036068">
    <property type="entry name" value="Nicotinate_pribotase-like_C"/>
</dbReference>
<dbReference type="STRING" id="666510.ASAC_1158"/>
<evidence type="ECO:0000256" key="4">
    <source>
        <dbReference type="ARBA" id="ARBA00022598"/>
    </source>
</evidence>
<evidence type="ECO:0000256" key="6">
    <source>
        <dbReference type="ARBA" id="ARBA00022679"/>
    </source>
</evidence>
<evidence type="ECO:0000259" key="10">
    <source>
        <dbReference type="Pfam" id="PF17956"/>
    </source>
</evidence>
<feature type="domain" description="Quinolinate phosphoribosyl transferase N-terminal" evidence="9">
    <location>
        <begin position="28"/>
        <end position="121"/>
    </location>
</feature>
<evidence type="ECO:0000256" key="3">
    <source>
        <dbReference type="ARBA" id="ARBA00022553"/>
    </source>
</evidence>
<dbReference type="InterPro" id="IPR035809">
    <property type="entry name" value="NAPRTase_arc-type"/>
</dbReference>
<keyword evidence="6 11" id="KW-0808">Transferase</keyword>
<dbReference type="Gene3D" id="3.20.20.70">
    <property type="entry name" value="Aldolase class I"/>
    <property type="match status" value="1"/>
</dbReference>
<dbReference type="PANTHER" id="PTHR43202">
    <property type="entry name" value="NICOTINATE-NUCLEOTIDE PYROPHOSPHORYLASE"/>
    <property type="match status" value="1"/>
</dbReference>
<evidence type="ECO:0000313" key="11">
    <source>
        <dbReference type="EMBL" id="ADL19563.1"/>
    </source>
</evidence>
<comment type="catalytic activity">
    <reaction evidence="7">
        <text>5-phospho-alpha-D-ribose 1-diphosphate + nicotinate + ATP + H2O = nicotinate beta-D-ribonucleotide + ADP + phosphate + diphosphate</text>
        <dbReference type="Rhea" id="RHEA:36163"/>
        <dbReference type="ChEBI" id="CHEBI:15377"/>
        <dbReference type="ChEBI" id="CHEBI:30616"/>
        <dbReference type="ChEBI" id="CHEBI:32544"/>
        <dbReference type="ChEBI" id="CHEBI:33019"/>
        <dbReference type="ChEBI" id="CHEBI:43474"/>
        <dbReference type="ChEBI" id="CHEBI:57502"/>
        <dbReference type="ChEBI" id="CHEBI:58017"/>
        <dbReference type="ChEBI" id="CHEBI:456216"/>
        <dbReference type="EC" id="6.3.4.21"/>
    </reaction>
</comment>
<dbReference type="eggNOG" id="arCOG01481">
    <property type="taxonomic scope" value="Archaea"/>
</dbReference>